<evidence type="ECO:0000313" key="5">
    <source>
        <dbReference type="EMBL" id="ANH72840.1"/>
    </source>
</evidence>
<evidence type="ECO:0000313" key="6">
    <source>
        <dbReference type="Proteomes" id="UP000077927"/>
    </source>
</evidence>
<evidence type="ECO:0000256" key="3">
    <source>
        <dbReference type="ARBA" id="ARBA00023163"/>
    </source>
</evidence>
<dbReference type="InterPro" id="IPR010982">
    <property type="entry name" value="Lambda_DNA-bd_dom_sf"/>
</dbReference>
<dbReference type="Gene3D" id="1.10.260.40">
    <property type="entry name" value="lambda repressor-like DNA-binding domains"/>
    <property type="match status" value="1"/>
</dbReference>
<accession>A0AAC9BFE1</accession>
<dbReference type="EMBL" id="CP012605">
    <property type="protein sequence ID" value="ANH72840.1"/>
    <property type="molecule type" value="Genomic_DNA"/>
</dbReference>
<evidence type="ECO:0000256" key="2">
    <source>
        <dbReference type="ARBA" id="ARBA00023125"/>
    </source>
</evidence>
<dbReference type="Pfam" id="PF13377">
    <property type="entry name" value="Peripla_BP_3"/>
    <property type="match status" value="1"/>
</dbReference>
<dbReference type="SUPFAM" id="SSF47413">
    <property type="entry name" value="lambda repressor-like DNA-binding domains"/>
    <property type="match status" value="1"/>
</dbReference>
<dbReference type="SUPFAM" id="SSF53822">
    <property type="entry name" value="Periplasmic binding protein-like I"/>
    <property type="match status" value="1"/>
</dbReference>
<feature type="domain" description="HTH lacI-type" evidence="4">
    <location>
        <begin position="19"/>
        <end position="75"/>
    </location>
</feature>
<keyword evidence="1" id="KW-0805">Transcription regulation</keyword>
<dbReference type="PANTHER" id="PTHR30146:SF109">
    <property type="entry name" value="HTH-TYPE TRANSCRIPTIONAL REGULATOR GALS"/>
    <property type="match status" value="1"/>
</dbReference>
<dbReference type="CDD" id="cd06267">
    <property type="entry name" value="PBP1_LacI_sugar_binding-like"/>
    <property type="match status" value="1"/>
</dbReference>
<dbReference type="InterPro" id="IPR000843">
    <property type="entry name" value="HTH_LacI"/>
</dbReference>
<dbReference type="GO" id="GO:0003700">
    <property type="term" value="F:DNA-binding transcription factor activity"/>
    <property type="evidence" value="ECO:0007669"/>
    <property type="project" value="TreeGrafter"/>
</dbReference>
<dbReference type="Gene3D" id="3.40.50.2300">
    <property type="match status" value="2"/>
</dbReference>
<dbReference type="KEGG" id="rin:ACS15_1445"/>
<dbReference type="GO" id="GO:0000976">
    <property type="term" value="F:transcription cis-regulatory region binding"/>
    <property type="evidence" value="ECO:0007669"/>
    <property type="project" value="TreeGrafter"/>
</dbReference>
<dbReference type="PROSITE" id="PS50932">
    <property type="entry name" value="HTH_LACI_2"/>
    <property type="match status" value="1"/>
</dbReference>
<dbReference type="Proteomes" id="UP000077927">
    <property type="component" value="Chromosome 1"/>
</dbReference>
<dbReference type="Pfam" id="PF00356">
    <property type="entry name" value="LacI"/>
    <property type="match status" value="1"/>
</dbReference>
<reference evidence="5 6" key="1">
    <citation type="submission" date="2015-09" db="EMBL/GenBank/DDBJ databases">
        <authorList>
            <person name="Xu Y."/>
            <person name="Nagy A."/>
            <person name="Liu N.T."/>
            <person name="Nou X."/>
        </authorList>
    </citation>
    <scope>NUCLEOTIDE SEQUENCE [LARGE SCALE GENOMIC DNA]</scope>
    <source>
        <strain evidence="5 6">FC1138</strain>
    </source>
</reference>
<proteinExistence type="predicted"/>
<evidence type="ECO:0000256" key="1">
    <source>
        <dbReference type="ARBA" id="ARBA00023015"/>
    </source>
</evidence>
<dbReference type="SMART" id="SM00354">
    <property type="entry name" value="HTH_LACI"/>
    <property type="match status" value="1"/>
</dbReference>
<keyword evidence="3" id="KW-0804">Transcription</keyword>
<dbReference type="RefSeq" id="WP_021194723.1">
    <property type="nucleotide sequence ID" value="NZ_CP012605.1"/>
</dbReference>
<dbReference type="AlphaFoldDB" id="A0AAC9BFE1"/>
<keyword evidence="2" id="KW-0238">DNA-binding</keyword>
<organism evidence="5 6">
    <name type="scientific">Ralstonia insidiosa</name>
    <dbReference type="NCBI Taxonomy" id="190721"/>
    <lineage>
        <taxon>Bacteria</taxon>
        <taxon>Pseudomonadati</taxon>
        <taxon>Pseudomonadota</taxon>
        <taxon>Betaproteobacteria</taxon>
        <taxon>Burkholderiales</taxon>
        <taxon>Burkholderiaceae</taxon>
        <taxon>Ralstonia</taxon>
    </lineage>
</organism>
<sequence>MDTINYMENAPQKPGSGRVTIREVALHASVNASTVSRALNPATRHLIGDEVVRRVLASAKALGYRQNKLASALRHGQSRVIGICLPDIENPVFPPIICGIEEELAADGYGVLIANTTGTAKDQERVLEQMLARRVDGLVLATAARHDPLVRRCMLDGMPVVLVNRAEEGGQVPEVVNDDFLSMKLAVDHLVKLGHRHIAHLAGPAHLATGFSRIQGFQMATQQHQLSGAAIVESAEFTREAGREACSQLLKRHKNVTAIVAGNDLIALGCYDTFNAQHIKCPGDISLIGHNDMPLLDMLHPPLTTLRIQHREMGRQAARLLMGMLTTPSAAALRIMLPPELIVRGSTAAPHK</sequence>
<protein>
    <submittedName>
        <fullName evidence="5">Periplasmic binding and sugar binding domain of LacI family protein</fullName>
    </submittedName>
</protein>
<evidence type="ECO:0000259" key="4">
    <source>
        <dbReference type="PROSITE" id="PS50932"/>
    </source>
</evidence>
<dbReference type="InterPro" id="IPR046335">
    <property type="entry name" value="LacI/GalR-like_sensor"/>
</dbReference>
<dbReference type="PANTHER" id="PTHR30146">
    <property type="entry name" value="LACI-RELATED TRANSCRIPTIONAL REPRESSOR"/>
    <property type="match status" value="1"/>
</dbReference>
<gene>
    <name evidence="5" type="ORF">ACS15_1445</name>
</gene>
<dbReference type="InterPro" id="IPR028082">
    <property type="entry name" value="Peripla_BP_I"/>
</dbReference>
<name>A0AAC9BFE1_9RALS</name>
<dbReference type="CDD" id="cd01392">
    <property type="entry name" value="HTH_LacI"/>
    <property type="match status" value="1"/>
</dbReference>